<dbReference type="OrthoDB" id="3262196at2759"/>
<evidence type="ECO:0000313" key="2">
    <source>
        <dbReference type="Proteomes" id="UP000017559"/>
    </source>
</evidence>
<dbReference type="Proteomes" id="UP000017559">
    <property type="component" value="Unassembled WGS sequence"/>
</dbReference>
<reference evidence="1 2" key="1">
    <citation type="journal article" date="2014" name="BMC Genomics">
        <title>Genome and secretome analysis of the hemibiotrophic fungal pathogen, Moniliophthora roreri, which causes frosty pod rot disease of cacao: mechanisms of the biotrophic and necrotrophic phases.</title>
        <authorList>
            <person name="Meinhardt L.W."/>
            <person name="Costa G.G.L."/>
            <person name="Thomazella D.P.T."/>
            <person name="Teixeira P.J.P.L."/>
            <person name="Carazzolle M.F."/>
            <person name="Schuster S.C."/>
            <person name="Carlson J.E."/>
            <person name="Guiltinan M.J."/>
            <person name="Mieczkowski P."/>
            <person name="Farmer A."/>
            <person name="Ramaraj T."/>
            <person name="Crozier J."/>
            <person name="Davis R.E."/>
            <person name="Shao J."/>
            <person name="Melnick R.L."/>
            <person name="Pereira G.A.G."/>
            <person name="Bailey B.A."/>
        </authorList>
    </citation>
    <scope>NUCLEOTIDE SEQUENCE [LARGE SCALE GENOMIC DNA]</scope>
    <source>
        <strain evidence="1 2">MCA 2997</strain>
    </source>
</reference>
<proteinExistence type="predicted"/>
<organism evidence="1 2">
    <name type="scientific">Moniliophthora roreri (strain MCA 2997)</name>
    <name type="common">Cocoa frosty pod rot fungus</name>
    <name type="synonym">Crinipellis roreri</name>
    <dbReference type="NCBI Taxonomy" id="1381753"/>
    <lineage>
        <taxon>Eukaryota</taxon>
        <taxon>Fungi</taxon>
        <taxon>Dikarya</taxon>
        <taxon>Basidiomycota</taxon>
        <taxon>Agaricomycotina</taxon>
        <taxon>Agaricomycetes</taxon>
        <taxon>Agaricomycetidae</taxon>
        <taxon>Agaricales</taxon>
        <taxon>Marasmiineae</taxon>
        <taxon>Marasmiaceae</taxon>
        <taxon>Moniliophthora</taxon>
    </lineage>
</organism>
<dbReference type="EMBL" id="AWSO01000040">
    <property type="protein sequence ID" value="ESK96777.1"/>
    <property type="molecule type" value="Genomic_DNA"/>
</dbReference>
<accession>V2XSP8</accession>
<comment type="caution">
    <text evidence="1">The sequence shown here is derived from an EMBL/GenBank/DDBJ whole genome shotgun (WGS) entry which is preliminary data.</text>
</comment>
<keyword evidence="2" id="KW-1185">Reference proteome</keyword>
<dbReference type="PANTHER" id="PTHR10039">
    <property type="entry name" value="AMELOGENIN"/>
    <property type="match status" value="1"/>
</dbReference>
<dbReference type="KEGG" id="mrr:Moror_6649"/>
<name>V2XSP8_MONRO</name>
<gene>
    <name evidence="1" type="ORF">Moror_6649</name>
</gene>
<dbReference type="HOGENOM" id="CLU_321065_0_0_1"/>
<dbReference type="AlphaFoldDB" id="V2XSP8"/>
<evidence type="ECO:0000313" key="1">
    <source>
        <dbReference type="EMBL" id="ESK96777.1"/>
    </source>
</evidence>
<sequence>MSFESCSRFTINGNVVNRVEGDQITTTTIYNGTVGTSTGYGLQILAHNVASNALHDAEQGHPPPKCHPGTRVRILEFMSNWIMDGSKHRPWQIDFREPIWRHPSFFRALTLPVITSVCLSPHLPIKSQHLLPLDLFLARLLMTRSGTSRRSFIQLLIRLPCGALDPERWKSLPRAIFIDGLDECVDIPSQERLLSMLSSAYTTDPPFPFDIVLCCRAEPLIADAFKHPPLSAISTQMSIGKSFHSDRDIEIFFRSRFKEIRSRHYRTMQKVPENWPEEEAIQELVRRSCGQFVYATTVIKYIDNLQSVPTVRLGAILESRVLKGKSLYPELDLLYRQVLQSCEGVDAVSCILFWIIHHGNIAASDAEAGRLFIPTCWVIGQVLDMEPATVRAHLFSLHSVLHVPDHSDHNIIKVLHASFTEFLCDAERSQQYCVKEFDMTFCHDFITQCLLRRIASFLPQYREAVGKIRSSAPTPFRFSIPSLSYDDQELYTRFNDWSEGPKSGHKFMDAFDSYARENWSRHCMLAFPSLELVAALDEFDPYSYVTMTLHGNRCGPHKNQYHPDSPAAKISVWQQRLLHFDCQLNTLRDVVSWTKSLDKFPIAFIDKCRALCNHFQVGFPTTTDVEATDAIISGLKFSLASADLDIVTIEKEIGTNLVYELLFHYHVEMQVSFFREGAASPTSKQAVVIMPCSRFLEHTKSVEAEQLSRNCSPSFKNSLSSILHTNICYVDLQQGRMDCLRRPLAIIPSESLLSRLRQISRKAVAQTKPISEHYVAGYSLHKPLPRRTLLADHSSWITSPADIRFRLTKCAEHTWLYYLTRLPDDDELIELLKSRKDTFPHSAFEGQVPLYNAQIALDWFNASPKSQLHQHAELLTSLTMCNRERSLDLSASASSTSVAQSVT</sequence>
<protein>
    <submittedName>
        <fullName evidence="1">Nwd2</fullName>
    </submittedName>
</protein>